<dbReference type="Gene3D" id="3.40.50.1820">
    <property type="entry name" value="alpha/beta hydrolase"/>
    <property type="match status" value="1"/>
</dbReference>
<dbReference type="HOGENOM" id="CLU_405791_0_0_2"/>
<dbReference type="SUPFAM" id="SSF53474">
    <property type="entry name" value="alpha/beta-Hydrolases"/>
    <property type="match status" value="1"/>
</dbReference>
<dbReference type="eggNOG" id="arCOG01646">
    <property type="taxonomic scope" value="Archaea"/>
</dbReference>
<evidence type="ECO:0000313" key="3">
    <source>
        <dbReference type="EMBL" id="ABD41042.1"/>
    </source>
</evidence>
<dbReference type="Gene3D" id="2.120.10.30">
    <property type="entry name" value="TolB, C-terminal domain"/>
    <property type="match status" value="1"/>
</dbReference>
<dbReference type="SUPFAM" id="SSF82171">
    <property type="entry name" value="DPP6 N-terminal domain-like"/>
    <property type="match status" value="1"/>
</dbReference>
<dbReference type="RefSeq" id="WP_011448319.1">
    <property type="nucleotide sequence ID" value="NC_007796.1"/>
</dbReference>
<dbReference type="PANTHER" id="PTHR42776">
    <property type="entry name" value="SERINE PEPTIDASE S9 FAMILY MEMBER"/>
    <property type="match status" value="1"/>
</dbReference>
<dbReference type="ESTHER" id="methj-q2fnz2">
    <property type="family name" value="Prolyl_oligopeptidase_S9"/>
</dbReference>
<gene>
    <name evidence="3" type="ordered locus">Mhun_1301</name>
</gene>
<dbReference type="InterPro" id="IPR029058">
    <property type="entry name" value="AB_hydrolase_fold"/>
</dbReference>
<dbReference type="InParanoid" id="Q2FNZ2"/>
<evidence type="ECO:0000256" key="1">
    <source>
        <dbReference type="ARBA" id="ARBA00022801"/>
    </source>
</evidence>
<dbReference type="PROSITE" id="PS51257">
    <property type="entry name" value="PROKAR_LIPOPROTEIN"/>
    <property type="match status" value="1"/>
</dbReference>
<dbReference type="PANTHER" id="PTHR42776:SF27">
    <property type="entry name" value="DIPEPTIDYL PEPTIDASE FAMILY MEMBER 6"/>
    <property type="match status" value="1"/>
</dbReference>
<name>Q2FNZ2_METHJ</name>
<dbReference type="EMBL" id="CP000254">
    <property type="protein sequence ID" value="ABD41042.1"/>
    <property type="molecule type" value="Genomic_DNA"/>
</dbReference>
<dbReference type="Pfam" id="PF00326">
    <property type="entry name" value="Peptidase_S9"/>
    <property type="match status" value="1"/>
</dbReference>
<proteinExistence type="predicted"/>
<dbReference type="InterPro" id="IPR001375">
    <property type="entry name" value="Peptidase_S9_cat"/>
</dbReference>
<evidence type="ECO:0000259" key="2">
    <source>
        <dbReference type="Pfam" id="PF00326"/>
    </source>
</evidence>
<dbReference type="STRING" id="323259.Mhun_1301"/>
<dbReference type="OrthoDB" id="117314at2157"/>
<dbReference type="GO" id="GO:0006508">
    <property type="term" value="P:proteolysis"/>
    <property type="evidence" value="ECO:0007669"/>
    <property type="project" value="InterPro"/>
</dbReference>
<dbReference type="GeneID" id="3922586"/>
<sequence length="678" mass="75707">MSRLNVIFILMVIIGCGAVVFPVVSAEPFGNLDYDDILKMDSLRHFALTSDEENIVFMLITGDDFTPPADNGTLMMVNTSTGKVVTLTGPDESVTVWALSSLRPLLAYASMPRNGGKEILTLLDLSTMQREKKQKVSDELLSGFAWLGDHSLVYAGASPDTPEDTRPGDVIIMDEIPDPVILKSYDIRSGAVTELTSNTDIIYAYHPSPDGRYIAYKSSIYPEVWTEKPSFSYYVLDTTTGTEDEVMTRIEGYQDENEFAWSPDSSMVYIGRNLNGGLRYPVSYASDIVVYTPATRILEEIPLQWEKKMHKDLFNDDVEMRPFDGGVYVLLADGTNPQLARYDKNDTGWTKTLLSGEHQGNIFALESSRDGSRIFYNFNSASVPPQIYAADVIAGEIRNLKRMTSLNEDLLKKPLGTSEVIEWTGARGDTVQGILRFPPGYTPGTPYPLVFVIHGGPTYTDFDSWRDTWEFPYHLITDRGAITLSTNYHGSSNWGFEFAQSIEGGHIHDYPTEDFMKGIEYLSEQGIIDKNRVGVTGWSNGGILTLYWITQDPSLKVAVAGAGYADENSQVSNTNGIVMNLMYHEYTPFENPEYYIPIMGVYKAEHVQTPLLMLQGTEDNAVAPASALSTYRAYKMASKADVRMILFKDQPHHMTTYPNQLRKVSEEIDWLSNGLGLS</sequence>
<accession>Q2FNZ2</accession>
<dbReference type="GO" id="GO:0004252">
    <property type="term" value="F:serine-type endopeptidase activity"/>
    <property type="evidence" value="ECO:0007669"/>
    <property type="project" value="TreeGrafter"/>
</dbReference>
<evidence type="ECO:0000313" key="4">
    <source>
        <dbReference type="Proteomes" id="UP000001941"/>
    </source>
</evidence>
<dbReference type="AlphaFoldDB" id="Q2FNZ2"/>
<keyword evidence="1" id="KW-0378">Hydrolase</keyword>
<organism evidence="3 4">
    <name type="scientific">Methanospirillum hungatei JF-1 (strain ATCC 27890 / DSM 864 / NBRC 100397 / JF-1)</name>
    <dbReference type="NCBI Taxonomy" id="323259"/>
    <lineage>
        <taxon>Archaea</taxon>
        <taxon>Methanobacteriati</taxon>
        <taxon>Methanobacteriota</taxon>
        <taxon>Stenosarchaea group</taxon>
        <taxon>Methanomicrobia</taxon>
        <taxon>Methanomicrobiales</taxon>
        <taxon>Methanospirillaceae</taxon>
        <taxon>Methanospirillum</taxon>
    </lineage>
</organism>
<dbReference type="EnsemblBacteria" id="ABD41042">
    <property type="protein sequence ID" value="ABD41042"/>
    <property type="gene ID" value="Mhun_1301"/>
</dbReference>
<keyword evidence="4" id="KW-1185">Reference proteome</keyword>
<dbReference type="KEGG" id="mhu:Mhun_1301"/>
<dbReference type="InterPro" id="IPR011042">
    <property type="entry name" value="6-blade_b-propeller_TolB-like"/>
</dbReference>
<reference evidence="4" key="1">
    <citation type="journal article" date="2016" name="Stand. Genomic Sci.">
        <title>Complete genome sequence of Methanospirillum hungatei type strain JF1.</title>
        <authorList>
            <person name="Gunsalus R.P."/>
            <person name="Cook L.E."/>
            <person name="Crable B."/>
            <person name="Rohlin L."/>
            <person name="McDonald E."/>
            <person name="Mouttaki H."/>
            <person name="Sieber J.R."/>
            <person name="Poweleit N."/>
            <person name="Zhou H."/>
            <person name="Lapidus A.L."/>
            <person name="Daligault H.E."/>
            <person name="Land M."/>
            <person name="Gilna P."/>
            <person name="Ivanova N."/>
            <person name="Kyrpides N."/>
            <person name="Culley D.E."/>
            <person name="McInerney M.J."/>
        </authorList>
    </citation>
    <scope>NUCLEOTIDE SEQUENCE [LARGE SCALE GENOMIC DNA]</scope>
    <source>
        <strain evidence="4">ATCC 27890 / DSM 864 / NBRC 100397 / JF-1</strain>
    </source>
</reference>
<feature type="domain" description="Peptidase S9 prolyl oligopeptidase catalytic" evidence="2">
    <location>
        <begin position="474"/>
        <end position="676"/>
    </location>
</feature>
<dbReference type="Proteomes" id="UP000001941">
    <property type="component" value="Chromosome"/>
</dbReference>
<protein>
    <submittedName>
        <fullName evidence="3">Peptidase S9, prolyl oligopeptidase active site region</fullName>
    </submittedName>
</protein>